<dbReference type="Proteomes" id="UP000238836">
    <property type="component" value="Unassembled WGS sequence"/>
</dbReference>
<proteinExistence type="predicted"/>
<dbReference type="EMBL" id="PVTZ01000008">
    <property type="protein sequence ID" value="PRZ13598.1"/>
    <property type="molecule type" value="Genomic_DNA"/>
</dbReference>
<organism evidence="1 2">
    <name type="scientific">Laceyella sediminis</name>
    <dbReference type="NCBI Taxonomy" id="573074"/>
    <lineage>
        <taxon>Bacteria</taxon>
        <taxon>Bacillati</taxon>
        <taxon>Bacillota</taxon>
        <taxon>Bacilli</taxon>
        <taxon>Bacillales</taxon>
        <taxon>Thermoactinomycetaceae</taxon>
        <taxon>Laceyella</taxon>
    </lineage>
</organism>
<comment type="caution">
    <text evidence="1">The sequence shown here is derived from an EMBL/GenBank/DDBJ whole genome shotgun (WGS) entry which is preliminary data.</text>
</comment>
<name>A0ABX5EQD2_9BACL</name>
<accession>A0ABX5EQD2</accession>
<sequence>MGAGGEKPPSTNRAYIQEEKVLLEIALIIESQLETELDHIFKDKTDIAHWFTIFLMLTVPS</sequence>
<reference evidence="1 2" key="1">
    <citation type="submission" date="2018-03" db="EMBL/GenBank/DDBJ databases">
        <title>Genomic Encyclopedia of Archaeal and Bacterial Type Strains, Phase II (KMG-II): from individual species to whole genera.</title>
        <authorList>
            <person name="Goeker M."/>
        </authorList>
    </citation>
    <scope>NUCLEOTIDE SEQUENCE [LARGE SCALE GENOMIC DNA]</scope>
    <source>
        <strain evidence="1 2">RHA1</strain>
    </source>
</reference>
<evidence type="ECO:0000313" key="1">
    <source>
        <dbReference type="EMBL" id="PRZ13598.1"/>
    </source>
</evidence>
<evidence type="ECO:0000313" key="2">
    <source>
        <dbReference type="Proteomes" id="UP000238836"/>
    </source>
</evidence>
<gene>
    <name evidence="1" type="ORF">CLV36_10895</name>
</gene>
<keyword evidence="2" id="KW-1185">Reference proteome</keyword>
<protein>
    <submittedName>
        <fullName evidence="1">Uncharacterized protein</fullName>
    </submittedName>
</protein>